<dbReference type="InParanoid" id="Q027D1"/>
<keyword evidence="1" id="KW-0378">Hydrolase</keyword>
<dbReference type="PANTHER" id="PTHR43540">
    <property type="entry name" value="PEROXYUREIDOACRYLATE/UREIDOACRYLATE AMIDOHYDROLASE-RELATED"/>
    <property type="match status" value="1"/>
</dbReference>
<dbReference type="EMBL" id="CP000473">
    <property type="protein sequence ID" value="ABJ82882.1"/>
    <property type="molecule type" value="Genomic_DNA"/>
</dbReference>
<dbReference type="STRING" id="234267.Acid_1892"/>
<dbReference type="InterPro" id="IPR050272">
    <property type="entry name" value="Isochorismatase-like_hydrls"/>
</dbReference>
<dbReference type="Gene3D" id="3.40.50.850">
    <property type="entry name" value="Isochorismatase-like"/>
    <property type="match status" value="1"/>
</dbReference>
<dbReference type="HOGENOM" id="CLU_923531_0_0_0"/>
<evidence type="ECO:0000313" key="1">
    <source>
        <dbReference type="EMBL" id="ABJ82882.1"/>
    </source>
</evidence>
<proteinExistence type="predicted"/>
<dbReference type="KEGG" id="sus:Acid_1892"/>
<gene>
    <name evidence="1" type="ordered locus">Acid_1892</name>
</gene>
<dbReference type="eggNOG" id="COG1335">
    <property type="taxonomic scope" value="Bacteria"/>
</dbReference>
<dbReference type="SUPFAM" id="SSF52499">
    <property type="entry name" value="Isochorismatase-like hydrolases"/>
    <property type="match status" value="1"/>
</dbReference>
<dbReference type="InterPro" id="IPR036380">
    <property type="entry name" value="Isochorismatase-like_sf"/>
</dbReference>
<protein>
    <submittedName>
        <fullName evidence="1">Isochorismatase hydrolase</fullName>
    </submittedName>
</protein>
<dbReference type="OrthoDB" id="128506at2"/>
<name>Q027D1_SOLUE</name>
<dbReference type="AlphaFoldDB" id="Q027D1"/>
<accession>Q027D1</accession>
<reference evidence="1" key="1">
    <citation type="submission" date="2006-10" db="EMBL/GenBank/DDBJ databases">
        <title>Complete sequence of Solibacter usitatus Ellin6076.</title>
        <authorList>
            <consortium name="US DOE Joint Genome Institute"/>
            <person name="Copeland A."/>
            <person name="Lucas S."/>
            <person name="Lapidus A."/>
            <person name="Barry K."/>
            <person name="Detter J.C."/>
            <person name="Glavina del Rio T."/>
            <person name="Hammon N."/>
            <person name="Israni S."/>
            <person name="Dalin E."/>
            <person name="Tice H."/>
            <person name="Pitluck S."/>
            <person name="Thompson L.S."/>
            <person name="Brettin T."/>
            <person name="Bruce D."/>
            <person name="Han C."/>
            <person name="Tapia R."/>
            <person name="Gilna P."/>
            <person name="Schmutz J."/>
            <person name="Larimer F."/>
            <person name="Land M."/>
            <person name="Hauser L."/>
            <person name="Kyrpides N."/>
            <person name="Mikhailova N."/>
            <person name="Janssen P.H."/>
            <person name="Kuske C.R."/>
            <person name="Richardson P."/>
        </authorList>
    </citation>
    <scope>NUCLEOTIDE SEQUENCE</scope>
    <source>
        <strain evidence="1">Ellin6076</strain>
    </source>
</reference>
<organism evidence="1">
    <name type="scientific">Solibacter usitatus (strain Ellin6076)</name>
    <dbReference type="NCBI Taxonomy" id="234267"/>
    <lineage>
        <taxon>Bacteria</taxon>
        <taxon>Pseudomonadati</taxon>
        <taxon>Acidobacteriota</taxon>
        <taxon>Terriglobia</taxon>
        <taxon>Bryobacterales</taxon>
        <taxon>Solibacteraceae</taxon>
        <taxon>Candidatus Solibacter</taxon>
    </lineage>
</organism>
<dbReference type="GO" id="GO:0016787">
    <property type="term" value="F:hydrolase activity"/>
    <property type="evidence" value="ECO:0007669"/>
    <property type="project" value="UniProtKB-KW"/>
</dbReference>
<sequence precursor="true">MISSRWLLIPVLTFVPGFAAEITVDLRSRVEAFKGTAEWQEVRLQKTIPTAATAIIVCDMWDKHWCSGATGRVNGLVEKMDAFLAAARKQGIQIIHAPSETMAFYQDAPQRTRMLAVPKVEFPAALALADPPLPIDDKGGGCDTPDHFYKAWTREHPGLHIDSADVISDNGTEIYSFLRQRGIGNLLVMGVHTNMCILNRTFAIKKMTALGIHCILVRDLTDAMYNPEDAPHVSHDAGTQLVIEYIEKFWCPSTTSGELLRAFQR</sequence>